<comment type="caution">
    <text evidence="1">The sequence shown here is derived from an EMBL/GenBank/DDBJ whole genome shotgun (WGS) entry which is preliminary data.</text>
</comment>
<accession>A0A821X6T0</accession>
<dbReference type="EMBL" id="CAJOBZ010000065">
    <property type="protein sequence ID" value="CAF4937828.1"/>
    <property type="molecule type" value="Genomic_DNA"/>
</dbReference>
<dbReference type="OrthoDB" id="6617753at2759"/>
<organism evidence="1 2">
    <name type="scientific">Pieris macdunnoughi</name>
    <dbReference type="NCBI Taxonomy" id="345717"/>
    <lineage>
        <taxon>Eukaryota</taxon>
        <taxon>Metazoa</taxon>
        <taxon>Ecdysozoa</taxon>
        <taxon>Arthropoda</taxon>
        <taxon>Hexapoda</taxon>
        <taxon>Insecta</taxon>
        <taxon>Pterygota</taxon>
        <taxon>Neoptera</taxon>
        <taxon>Endopterygota</taxon>
        <taxon>Lepidoptera</taxon>
        <taxon>Glossata</taxon>
        <taxon>Ditrysia</taxon>
        <taxon>Papilionoidea</taxon>
        <taxon>Pieridae</taxon>
        <taxon>Pierinae</taxon>
        <taxon>Pieris</taxon>
    </lineage>
</organism>
<name>A0A821X6T0_9NEOP</name>
<protein>
    <submittedName>
        <fullName evidence="1">Uncharacterized protein</fullName>
    </submittedName>
</protein>
<gene>
    <name evidence="1" type="ORF">PMACD_LOCUS14435</name>
</gene>
<evidence type="ECO:0000313" key="1">
    <source>
        <dbReference type="EMBL" id="CAF4937828.1"/>
    </source>
</evidence>
<keyword evidence="2" id="KW-1185">Reference proteome</keyword>
<evidence type="ECO:0000313" key="2">
    <source>
        <dbReference type="Proteomes" id="UP000663880"/>
    </source>
</evidence>
<dbReference type="Proteomes" id="UP000663880">
    <property type="component" value="Unassembled WGS sequence"/>
</dbReference>
<dbReference type="AlphaFoldDB" id="A0A821X6T0"/>
<proteinExistence type="predicted"/>
<reference evidence="1" key="1">
    <citation type="submission" date="2021-02" db="EMBL/GenBank/DDBJ databases">
        <authorList>
            <person name="Steward A R."/>
        </authorList>
    </citation>
    <scope>NUCLEOTIDE SEQUENCE</scope>
</reference>
<sequence>MNLDPLSPRPCSSLSSCSTSASYKRTKNQADAVLTKIAKKLYEPRQPPQKQPQKYESFGQHVAEKMRSLPPNVAIHCEKIINDALYYGALSNLNVTSRIVTDPVPITTVPGPQLSSQHNDSLADFTEKLELDFSNK</sequence>